<dbReference type="Gramene" id="KCW79231">
    <property type="protein sequence ID" value="KCW79231"/>
    <property type="gene ID" value="EUGRSUZ_C00656"/>
</dbReference>
<dbReference type="AlphaFoldDB" id="A0A059CM07"/>
<organism evidence="1">
    <name type="scientific">Eucalyptus grandis</name>
    <name type="common">Flooded gum</name>
    <dbReference type="NCBI Taxonomy" id="71139"/>
    <lineage>
        <taxon>Eukaryota</taxon>
        <taxon>Viridiplantae</taxon>
        <taxon>Streptophyta</taxon>
        <taxon>Embryophyta</taxon>
        <taxon>Tracheophyta</taxon>
        <taxon>Spermatophyta</taxon>
        <taxon>Magnoliopsida</taxon>
        <taxon>eudicotyledons</taxon>
        <taxon>Gunneridae</taxon>
        <taxon>Pentapetalae</taxon>
        <taxon>rosids</taxon>
        <taxon>malvids</taxon>
        <taxon>Myrtales</taxon>
        <taxon>Myrtaceae</taxon>
        <taxon>Myrtoideae</taxon>
        <taxon>Eucalypteae</taxon>
        <taxon>Eucalyptus</taxon>
    </lineage>
</organism>
<dbReference type="EMBL" id="KK198755">
    <property type="protein sequence ID" value="KCW79231.1"/>
    <property type="molecule type" value="Genomic_DNA"/>
</dbReference>
<gene>
    <name evidence="1" type="ORF">EUGRSUZ_C00656</name>
</gene>
<reference evidence="1" key="1">
    <citation type="submission" date="2013-07" db="EMBL/GenBank/DDBJ databases">
        <title>The genome of Eucalyptus grandis.</title>
        <authorList>
            <person name="Schmutz J."/>
            <person name="Hayes R."/>
            <person name="Myburg A."/>
            <person name="Tuskan G."/>
            <person name="Grattapaglia D."/>
            <person name="Rokhsar D.S."/>
        </authorList>
    </citation>
    <scope>NUCLEOTIDE SEQUENCE</scope>
    <source>
        <tissue evidence="1">Leaf extractions</tissue>
    </source>
</reference>
<dbReference type="InParanoid" id="A0A059CM07"/>
<sequence>MTFDFQMKEKIEWPMSRPNLFFLFFSGLGGSCSWRSWGPGPMNEGPFGPSLELLLFQVIFMYKLHS</sequence>
<name>A0A059CM07_EUCGR</name>
<protein>
    <submittedName>
        <fullName evidence="1">Uncharacterized protein</fullName>
    </submittedName>
</protein>
<proteinExistence type="predicted"/>
<evidence type="ECO:0000313" key="1">
    <source>
        <dbReference type="EMBL" id="KCW79231.1"/>
    </source>
</evidence>
<accession>A0A059CM07</accession>